<dbReference type="InterPro" id="IPR035965">
    <property type="entry name" value="PAS-like_dom_sf"/>
</dbReference>
<dbReference type="SUPFAM" id="SSF55785">
    <property type="entry name" value="PYP-like sensor domain (PAS domain)"/>
    <property type="match status" value="1"/>
</dbReference>
<gene>
    <name evidence="10" type="ORF">MOP44_04375</name>
</gene>
<evidence type="ECO:0000259" key="8">
    <source>
        <dbReference type="PROSITE" id="PS50112"/>
    </source>
</evidence>
<dbReference type="InterPro" id="IPR027417">
    <property type="entry name" value="P-loop_NTPase"/>
</dbReference>
<keyword evidence="5" id="KW-0010">Activator</keyword>
<dbReference type="KEGG" id="orp:MOP44_04375"/>
<evidence type="ECO:0000256" key="6">
    <source>
        <dbReference type="ARBA" id="ARBA00023163"/>
    </source>
</evidence>
<dbReference type="PROSITE" id="PS00688">
    <property type="entry name" value="SIGMA54_INTERACT_3"/>
    <property type="match status" value="1"/>
</dbReference>
<evidence type="ECO:0000256" key="3">
    <source>
        <dbReference type="ARBA" id="ARBA00023015"/>
    </source>
</evidence>
<dbReference type="InterPro" id="IPR002078">
    <property type="entry name" value="Sigma_54_int"/>
</dbReference>
<evidence type="ECO:0000256" key="4">
    <source>
        <dbReference type="ARBA" id="ARBA00023125"/>
    </source>
</evidence>
<dbReference type="PROSITE" id="PS50112">
    <property type="entry name" value="PAS"/>
    <property type="match status" value="1"/>
</dbReference>
<dbReference type="FunFam" id="3.40.50.300:FF:000006">
    <property type="entry name" value="DNA-binding transcriptional regulator NtrC"/>
    <property type="match status" value="1"/>
</dbReference>
<dbReference type="InterPro" id="IPR025944">
    <property type="entry name" value="Sigma_54_int_dom_CS"/>
</dbReference>
<dbReference type="InterPro" id="IPR000700">
    <property type="entry name" value="PAS-assoc_C"/>
</dbReference>
<dbReference type="Gene3D" id="3.40.50.300">
    <property type="entry name" value="P-loop containing nucleotide triphosphate hydrolases"/>
    <property type="match status" value="1"/>
</dbReference>
<evidence type="ECO:0000259" key="7">
    <source>
        <dbReference type="PROSITE" id="PS50045"/>
    </source>
</evidence>
<proteinExistence type="predicted"/>
<protein>
    <submittedName>
        <fullName evidence="10">Sigma 54-interacting transcriptional regulator</fullName>
    </submittedName>
</protein>
<feature type="domain" description="PAC" evidence="9">
    <location>
        <begin position="205"/>
        <end position="258"/>
    </location>
</feature>
<dbReference type="PROSITE" id="PS00675">
    <property type="entry name" value="SIGMA54_INTERACT_1"/>
    <property type="match status" value="1"/>
</dbReference>
<evidence type="ECO:0000313" key="11">
    <source>
        <dbReference type="Proteomes" id="UP001059380"/>
    </source>
</evidence>
<dbReference type="PANTHER" id="PTHR32071:SF123">
    <property type="entry name" value="DNA-BINDING TRANSCRIPTIONAL ACTIVATOR HYFR-RELATED"/>
    <property type="match status" value="1"/>
</dbReference>
<dbReference type="CDD" id="cd00009">
    <property type="entry name" value="AAA"/>
    <property type="match status" value="1"/>
</dbReference>
<dbReference type="InterPro" id="IPR001610">
    <property type="entry name" value="PAC"/>
</dbReference>
<dbReference type="InterPro" id="IPR025662">
    <property type="entry name" value="Sigma_54_int_dom_ATP-bd_1"/>
</dbReference>
<dbReference type="PROSITE" id="PS50045">
    <property type="entry name" value="SIGMA54_INTERACT_4"/>
    <property type="match status" value="1"/>
</dbReference>
<keyword evidence="3" id="KW-0805">Transcription regulation</keyword>
<keyword evidence="6" id="KW-0804">Transcription</keyword>
<dbReference type="FunFam" id="1.10.8.60:FF:000014">
    <property type="entry name" value="DNA-binding transcriptional regulator NtrC"/>
    <property type="match status" value="1"/>
</dbReference>
<accession>A0A9J7BVZ7</accession>
<keyword evidence="11" id="KW-1185">Reference proteome</keyword>
<feature type="domain" description="PAS" evidence="8">
    <location>
        <begin position="133"/>
        <end position="204"/>
    </location>
</feature>
<evidence type="ECO:0000313" key="10">
    <source>
        <dbReference type="EMBL" id="UWZ85181.1"/>
    </source>
</evidence>
<dbReference type="GO" id="GO:0005524">
    <property type="term" value="F:ATP binding"/>
    <property type="evidence" value="ECO:0007669"/>
    <property type="project" value="UniProtKB-KW"/>
</dbReference>
<dbReference type="Pfam" id="PF00989">
    <property type="entry name" value="PAS"/>
    <property type="match status" value="1"/>
</dbReference>
<dbReference type="Gene3D" id="1.10.8.60">
    <property type="match status" value="1"/>
</dbReference>
<dbReference type="SMART" id="SM00382">
    <property type="entry name" value="AAA"/>
    <property type="match status" value="1"/>
</dbReference>
<evidence type="ECO:0000256" key="5">
    <source>
        <dbReference type="ARBA" id="ARBA00023159"/>
    </source>
</evidence>
<keyword evidence="2" id="KW-0067">ATP-binding</keyword>
<feature type="domain" description="Sigma-54 factor interaction" evidence="7">
    <location>
        <begin position="283"/>
        <end position="512"/>
    </location>
</feature>
<evidence type="ECO:0000259" key="9">
    <source>
        <dbReference type="PROSITE" id="PS50113"/>
    </source>
</evidence>
<dbReference type="Proteomes" id="UP001059380">
    <property type="component" value="Chromosome"/>
</dbReference>
<sequence>MSSASRSSAIIAEQECSPKKVIGVAPEHTLEFRMDEPMIRTWQLWQRQAAAGCHSKKRVQENEMNIASQMSESETAGLFHAPIPLVSTWSHGEANICSQPKKTVSTTVERKQWYRTGADVEHGNRAERGLQQGEKDLLAITDAIANPIVVMAPDGTVLYVNQAILDQTGLPSTEVSNEGFFSRACHPDDVDRVLHQRSFGLQNGDSFEFEMRSLKHGEYRWHLAQYRPLRDETGQILRWYCTATDIDDQKKNEERLRNHNAELAQERVYFREQIRSEMGYEQIIGNSPALQHVLELVETVAPSDSTVLLLGETGTGKEMIARAVHERSRRKAKAFVKLNCAAIPTGLLESELFGHEKGAFTGAIIQKVGRMELADQGTLFLDEVGDIPVDIQPKLLRAIQEKEFERLGSTHTRKVNLRLVAATNRHLEKMVADREFRSDLFYRLNVFPIRIPPLRDRKEDIPLLVSYFVQKFSRQMQKRIDAIPVATMKALTAWDWPGNIRELENFIERAVILTRGESLAAPLSELRSLAIDEPVRETAPKGQDDIARIVKETIASLEKKSPANDRIRKQYDEIAGMLTECKGRVGGSNGAAVRMGLSRTTLISRMKKLGINAFEYA</sequence>
<dbReference type="GO" id="GO:0003677">
    <property type="term" value="F:DNA binding"/>
    <property type="evidence" value="ECO:0007669"/>
    <property type="project" value="UniProtKB-KW"/>
</dbReference>
<dbReference type="CDD" id="cd00130">
    <property type="entry name" value="PAS"/>
    <property type="match status" value="1"/>
</dbReference>
<keyword evidence="4" id="KW-0238">DNA-binding</keyword>
<reference evidence="10" key="1">
    <citation type="submission" date="2021-04" db="EMBL/GenBank/DDBJ databases">
        <title>Phylogenetic analysis of Acidobacteriaceae.</title>
        <authorList>
            <person name="Qiu L."/>
            <person name="Zhang Q."/>
        </authorList>
    </citation>
    <scope>NUCLEOTIDE SEQUENCE</scope>
    <source>
        <strain evidence="10">DSM 25168</strain>
    </source>
</reference>
<dbReference type="NCBIfam" id="TIGR00229">
    <property type="entry name" value="sensory_box"/>
    <property type="match status" value="1"/>
</dbReference>
<dbReference type="InterPro" id="IPR000014">
    <property type="entry name" value="PAS"/>
</dbReference>
<dbReference type="InterPro" id="IPR058031">
    <property type="entry name" value="AAA_lid_NorR"/>
</dbReference>
<dbReference type="PANTHER" id="PTHR32071">
    <property type="entry name" value="TRANSCRIPTIONAL REGULATORY PROTEIN"/>
    <property type="match status" value="1"/>
</dbReference>
<keyword evidence="1" id="KW-0547">Nucleotide-binding</keyword>
<organism evidence="10 11">
    <name type="scientific">Occallatibacter riparius</name>
    <dbReference type="NCBI Taxonomy" id="1002689"/>
    <lineage>
        <taxon>Bacteria</taxon>
        <taxon>Pseudomonadati</taxon>
        <taxon>Acidobacteriota</taxon>
        <taxon>Terriglobia</taxon>
        <taxon>Terriglobales</taxon>
        <taxon>Acidobacteriaceae</taxon>
        <taxon>Occallatibacter</taxon>
    </lineage>
</organism>
<dbReference type="InterPro" id="IPR003593">
    <property type="entry name" value="AAA+_ATPase"/>
</dbReference>
<dbReference type="GO" id="GO:0006355">
    <property type="term" value="P:regulation of DNA-templated transcription"/>
    <property type="evidence" value="ECO:0007669"/>
    <property type="project" value="InterPro"/>
</dbReference>
<dbReference type="PROSITE" id="PS50113">
    <property type="entry name" value="PAC"/>
    <property type="match status" value="1"/>
</dbReference>
<dbReference type="SMART" id="SM00091">
    <property type="entry name" value="PAS"/>
    <property type="match status" value="1"/>
</dbReference>
<name>A0A9J7BVZ7_9BACT</name>
<dbReference type="AlphaFoldDB" id="A0A9J7BVZ7"/>
<dbReference type="EMBL" id="CP093313">
    <property type="protein sequence ID" value="UWZ85181.1"/>
    <property type="molecule type" value="Genomic_DNA"/>
</dbReference>
<dbReference type="InterPro" id="IPR013767">
    <property type="entry name" value="PAS_fold"/>
</dbReference>
<dbReference type="SUPFAM" id="SSF52540">
    <property type="entry name" value="P-loop containing nucleoside triphosphate hydrolases"/>
    <property type="match status" value="1"/>
</dbReference>
<dbReference type="Gene3D" id="3.30.450.20">
    <property type="entry name" value="PAS domain"/>
    <property type="match status" value="1"/>
</dbReference>
<dbReference type="Pfam" id="PF25601">
    <property type="entry name" value="AAA_lid_14"/>
    <property type="match status" value="1"/>
</dbReference>
<dbReference type="SMART" id="SM00086">
    <property type="entry name" value="PAC"/>
    <property type="match status" value="1"/>
</dbReference>
<dbReference type="Pfam" id="PF00158">
    <property type="entry name" value="Sigma54_activat"/>
    <property type="match status" value="1"/>
</dbReference>
<evidence type="ECO:0000256" key="1">
    <source>
        <dbReference type="ARBA" id="ARBA00022741"/>
    </source>
</evidence>
<dbReference type="RefSeq" id="WP_260794697.1">
    <property type="nucleotide sequence ID" value="NZ_CP093313.1"/>
</dbReference>
<evidence type="ECO:0000256" key="2">
    <source>
        <dbReference type="ARBA" id="ARBA00022840"/>
    </source>
</evidence>